<feature type="transmembrane region" description="Helical" evidence="1">
    <location>
        <begin position="12"/>
        <end position="41"/>
    </location>
</feature>
<reference evidence="3 4" key="1">
    <citation type="submission" date="2018-05" db="EMBL/GenBank/DDBJ databases">
        <title>Rhodohalobacter halophilus gen. nov., sp. nov., a moderately halophilic member of the family Balneolaceae.</title>
        <authorList>
            <person name="Liu Z.-W."/>
        </authorList>
    </citation>
    <scope>NUCLEOTIDE SEQUENCE [LARGE SCALE GENOMIC DNA]</scope>
    <source>
        <strain evidence="3 4">8A47</strain>
    </source>
</reference>
<protein>
    <recommendedName>
        <fullName evidence="2">DUF7973 domain-containing protein</fullName>
    </recommendedName>
</protein>
<dbReference type="OrthoDB" id="4484645at2"/>
<keyword evidence="1" id="KW-0472">Membrane</keyword>
<evidence type="ECO:0000313" key="4">
    <source>
        <dbReference type="Proteomes" id="UP000245533"/>
    </source>
</evidence>
<feature type="transmembrane region" description="Helical" evidence="1">
    <location>
        <begin position="150"/>
        <end position="170"/>
    </location>
</feature>
<evidence type="ECO:0000259" key="2">
    <source>
        <dbReference type="Pfam" id="PF25928"/>
    </source>
</evidence>
<feature type="domain" description="DUF7973" evidence="2">
    <location>
        <begin position="5"/>
        <end position="344"/>
    </location>
</feature>
<dbReference type="InterPro" id="IPR058279">
    <property type="entry name" value="DUF7973"/>
</dbReference>
<dbReference type="Pfam" id="PF25928">
    <property type="entry name" value="DUF7973"/>
    <property type="match status" value="1"/>
</dbReference>
<feature type="transmembrane region" description="Helical" evidence="1">
    <location>
        <begin position="278"/>
        <end position="297"/>
    </location>
</feature>
<dbReference type="AlphaFoldDB" id="A0A316TV04"/>
<evidence type="ECO:0000313" key="3">
    <source>
        <dbReference type="EMBL" id="PWN06164.1"/>
    </source>
</evidence>
<dbReference type="EMBL" id="QGGB01000007">
    <property type="protein sequence ID" value="PWN06164.1"/>
    <property type="molecule type" value="Genomic_DNA"/>
</dbReference>
<dbReference type="RefSeq" id="WP_109646957.1">
    <property type="nucleotide sequence ID" value="NZ_QGGB01000007.1"/>
</dbReference>
<dbReference type="Proteomes" id="UP000245533">
    <property type="component" value="Unassembled WGS sequence"/>
</dbReference>
<comment type="caution">
    <text evidence="3">The sequence shown here is derived from an EMBL/GenBank/DDBJ whole genome shotgun (WGS) entry which is preliminary data.</text>
</comment>
<feature type="transmembrane region" description="Helical" evidence="1">
    <location>
        <begin position="255"/>
        <end position="272"/>
    </location>
</feature>
<proteinExistence type="predicted"/>
<gene>
    <name evidence="3" type="ORF">DDZ15_09985</name>
</gene>
<keyword evidence="1" id="KW-0812">Transmembrane</keyword>
<evidence type="ECO:0000256" key="1">
    <source>
        <dbReference type="SAM" id="Phobius"/>
    </source>
</evidence>
<organism evidence="3 4">
    <name type="scientific">Rhodohalobacter mucosus</name>
    <dbReference type="NCBI Taxonomy" id="2079485"/>
    <lineage>
        <taxon>Bacteria</taxon>
        <taxon>Pseudomonadati</taxon>
        <taxon>Balneolota</taxon>
        <taxon>Balneolia</taxon>
        <taxon>Balneolales</taxon>
        <taxon>Balneolaceae</taxon>
        <taxon>Rhodohalobacter</taxon>
    </lineage>
</organism>
<name>A0A316TV04_9BACT</name>
<feature type="transmembrane region" description="Helical" evidence="1">
    <location>
        <begin position="208"/>
        <end position="227"/>
    </location>
</feature>
<feature type="transmembrane region" description="Helical" evidence="1">
    <location>
        <begin position="122"/>
        <end position="144"/>
    </location>
</feature>
<feature type="transmembrane region" description="Helical" evidence="1">
    <location>
        <begin position="317"/>
        <end position="336"/>
    </location>
</feature>
<accession>A0A316TV04</accession>
<sequence>MAEFSEFWWIGMMLAAFAGGAFGAAIGALPAFIFTGFMVILGEGLRVLSGDLSGFAGYDPELLSSATITSQIAFGPVFGPHISFAAGAAASAYAAKRGYMKTGFPYHESKNIGYALGPKPDVLFVGGLFGILGFGITTLSSTFSLPWDPIAVAVVLSAFAHRLFLGYPLIGSAPKGFLNMKPFEELEKREGNSERLLIEPWLGHQYKWGDVSMLGLVVGILAAFITYQTGSAFLPFGISAASLFFLNLGVQKFPVTHHISLVGSTAVLAVSGGSFEEYSLALVLIIGALFGIISALLGELTQRIFYSHGDTHLDPPAFAIVLSTFLIVLLYWSGLISDTSWIPVPF</sequence>
<keyword evidence="4" id="KW-1185">Reference proteome</keyword>
<keyword evidence="1" id="KW-1133">Transmembrane helix</keyword>